<comment type="caution">
    <text evidence="5">The sequence shown here is derived from an EMBL/GenBank/DDBJ whole genome shotgun (WGS) entry which is preliminary data.</text>
</comment>
<dbReference type="InterPro" id="IPR011519">
    <property type="entry name" value="UnbV_ASPIC"/>
</dbReference>
<dbReference type="Gene3D" id="2.130.10.130">
    <property type="entry name" value="Integrin alpha, N-terminal"/>
    <property type="match status" value="2"/>
</dbReference>
<dbReference type="InterPro" id="IPR013517">
    <property type="entry name" value="FG-GAP"/>
</dbReference>
<dbReference type="PANTHER" id="PTHR16026:SF0">
    <property type="entry name" value="CARTILAGE ACIDIC PROTEIN 1"/>
    <property type="match status" value="1"/>
</dbReference>
<feature type="repeat" description="TPR" evidence="2">
    <location>
        <begin position="294"/>
        <end position="327"/>
    </location>
</feature>
<dbReference type="PANTHER" id="PTHR16026">
    <property type="entry name" value="CARTILAGE ACIDIC PROTEIN 1"/>
    <property type="match status" value="1"/>
</dbReference>
<dbReference type="SUPFAM" id="SSF48452">
    <property type="entry name" value="TPR-like"/>
    <property type="match status" value="1"/>
</dbReference>
<name>A0A5M6D9J2_9BACT</name>
<organism evidence="5 6">
    <name type="scientific">Roseiconus nitratireducens</name>
    <dbReference type="NCBI Taxonomy" id="2605748"/>
    <lineage>
        <taxon>Bacteria</taxon>
        <taxon>Pseudomonadati</taxon>
        <taxon>Planctomycetota</taxon>
        <taxon>Planctomycetia</taxon>
        <taxon>Pirellulales</taxon>
        <taxon>Pirellulaceae</taxon>
        <taxon>Roseiconus</taxon>
    </lineage>
</organism>
<keyword evidence="6" id="KW-1185">Reference proteome</keyword>
<dbReference type="InterPro" id="IPR028994">
    <property type="entry name" value="Integrin_alpha_N"/>
</dbReference>
<dbReference type="Proteomes" id="UP000324479">
    <property type="component" value="Unassembled WGS sequence"/>
</dbReference>
<accession>A0A5M6D9J2</accession>
<dbReference type="InterPro" id="IPR011990">
    <property type="entry name" value="TPR-like_helical_dom_sf"/>
</dbReference>
<reference evidence="5 6" key="1">
    <citation type="submission" date="2019-08" db="EMBL/GenBank/DDBJ databases">
        <authorList>
            <person name="Dhanesh K."/>
            <person name="Kumar G."/>
            <person name="Sasikala C."/>
            <person name="Venkata Ramana C."/>
        </authorList>
    </citation>
    <scope>NUCLEOTIDE SEQUENCE [LARGE SCALE GENOMIC DNA]</scope>
    <source>
        <strain evidence="5 6">JC645</strain>
    </source>
</reference>
<evidence type="ECO:0000256" key="1">
    <source>
        <dbReference type="ARBA" id="ARBA00022729"/>
    </source>
</evidence>
<dbReference type="InterPro" id="IPR019734">
    <property type="entry name" value="TPR_rpt"/>
</dbReference>
<feature type="compositionally biased region" description="Pro residues" evidence="3">
    <location>
        <begin position="405"/>
        <end position="418"/>
    </location>
</feature>
<dbReference type="RefSeq" id="WP_150077599.1">
    <property type="nucleotide sequence ID" value="NZ_VWOX01000009.1"/>
</dbReference>
<evidence type="ECO:0000256" key="3">
    <source>
        <dbReference type="SAM" id="MobiDB-lite"/>
    </source>
</evidence>
<dbReference type="Gene3D" id="1.25.40.10">
    <property type="entry name" value="Tetratricopeptide repeat domain"/>
    <property type="match status" value="2"/>
</dbReference>
<keyword evidence="1" id="KW-0732">Signal</keyword>
<evidence type="ECO:0000313" key="5">
    <source>
        <dbReference type="EMBL" id="KAA5541865.1"/>
    </source>
</evidence>
<dbReference type="PROSITE" id="PS51257">
    <property type="entry name" value="PROKAR_LIPOPROTEIN"/>
    <property type="match status" value="1"/>
</dbReference>
<proteinExistence type="predicted"/>
<evidence type="ECO:0000313" key="6">
    <source>
        <dbReference type="Proteomes" id="UP000324479"/>
    </source>
</evidence>
<dbReference type="Pfam" id="PF07593">
    <property type="entry name" value="UnbV_ASPIC"/>
    <property type="match status" value="1"/>
</dbReference>
<feature type="domain" description="ASPIC/UnbV" evidence="4">
    <location>
        <begin position="944"/>
        <end position="1010"/>
    </location>
</feature>
<feature type="region of interest" description="Disordered" evidence="3">
    <location>
        <begin position="463"/>
        <end position="488"/>
    </location>
</feature>
<sequence length="1026" mass="111658">MIRYAFLGATLIGLTAGCGREDSDATAEALLRRKRQRESAELVRPQTIDQQIQTAESYLADDNLVAARQSITGLQGQHPDDPRVILLAARIQAAAGQTQQAVDTLAPLERSDDTDLQQQALWTAGQWLIDAQQYDAARQKLDELLHRIVADRSLTHDQRVEAVVPVHRKLASLLNNQGRRIEAGMHLRALAWMDRISEKELFAMITYSDPFIDLSIPKPVFGNRLPPAALAEAKRLRADGDVQQAASLTERLAQAHPDSTAIAAFLGRVYSDLQDQQQLDRWRRDLPTGIEREPEYWHALGLLMQRRQQHDSAVRCFAECVRRDPTDRFAYAAMAGSLRSVGDEAAAQCAEERVQWLSEIADIAKQIGREPGTPQQLRRMADLLTSLDRPLEAAGWRRLAGDTSEPPPAIDPTGPPGPTGSVAKPEPNLAASKAFDATLDDPWDPSTPLQQWQQLVTCGIDLDRYPLPTPPTNQPSADAPQPADLASEGPPLDLCDVADAVGLNFQYDNGDDPSDDKILIHQLTGGGIGVIDFDLDGWPDLYLTQGGGDAFVADGSDPNRLFRNLAGTHFDSVEASSQTDDRGYGQGVAVADLNQDGFPDLVVANVGPNLILFNQGDGTFVRQELKGIASQGDWTTSLAAGDLSGDGLPEVVAINYIDDPTALDHPCTRESAYCNPARFRAAADQVWQVATDGTLHSWDGCRGMPDMPSFGFGVVLTNLDDSAGNDLYITNDTRANHFWRSRPDEASGEYRLSENALISGCGVGPAGAPQGSMGIACSDFDGNGTPDLYITNFWNEPSDCYLQQTAGLFVPASRTQGAYEVSRKTVGWGTVAADFDHDGWADLAVLNGHVQDNRHRGQPYAMQPQRMRGSAAGFHPLEPQSDDDAYWSTPRQGRTLAALDYNRDGKVDLVANHLDSPAALLENRTRSGHWVRLELVGVVGERDAVGAVARIEAAGHQWTTRVTGGDGFLCRHESVLNVGVGDATLIDSLEITWPSGQRQTFSQLPADGQYLIVEGQPTAEPRPQPE</sequence>
<dbReference type="SUPFAM" id="SSF69318">
    <property type="entry name" value="Integrin alpha N-terminal domain"/>
    <property type="match status" value="1"/>
</dbReference>
<protein>
    <recommendedName>
        <fullName evidence="4">ASPIC/UnbV domain-containing protein</fullName>
    </recommendedName>
</protein>
<dbReference type="Pfam" id="PF13517">
    <property type="entry name" value="FG-GAP_3"/>
    <property type="match status" value="2"/>
</dbReference>
<evidence type="ECO:0000259" key="4">
    <source>
        <dbReference type="Pfam" id="PF07593"/>
    </source>
</evidence>
<evidence type="ECO:0000256" key="2">
    <source>
        <dbReference type="PROSITE-ProRule" id="PRU00339"/>
    </source>
</evidence>
<dbReference type="AlphaFoldDB" id="A0A5M6D9J2"/>
<keyword evidence="2" id="KW-0802">TPR repeat</keyword>
<gene>
    <name evidence="5" type="ORF">FYK55_16825</name>
</gene>
<dbReference type="EMBL" id="VWOX01000009">
    <property type="protein sequence ID" value="KAA5541865.1"/>
    <property type="molecule type" value="Genomic_DNA"/>
</dbReference>
<dbReference type="PROSITE" id="PS50005">
    <property type="entry name" value="TPR"/>
    <property type="match status" value="1"/>
</dbReference>
<dbReference type="InterPro" id="IPR027039">
    <property type="entry name" value="Crtac1"/>
</dbReference>
<feature type="region of interest" description="Disordered" evidence="3">
    <location>
        <begin position="399"/>
        <end position="426"/>
    </location>
</feature>